<dbReference type="EMBL" id="NFDL01000066">
    <property type="protein sequence ID" value="OTY42048.1"/>
    <property type="molecule type" value="Genomic_DNA"/>
</dbReference>
<proteinExistence type="predicted"/>
<feature type="transmembrane region" description="Helical" evidence="1">
    <location>
        <begin position="91"/>
        <end position="110"/>
    </location>
</feature>
<feature type="domain" description="TQO small subunit DoxD" evidence="2">
    <location>
        <begin position="68"/>
        <end position="148"/>
    </location>
</feature>
<evidence type="ECO:0000313" key="4">
    <source>
        <dbReference type="Proteomes" id="UP000195089"/>
    </source>
</evidence>
<dbReference type="Proteomes" id="UP000195089">
    <property type="component" value="Unassembled WGS sequence"/>
</dbReference>
<protein>
    <submittedName>
        <fullName evidence="3">DoxX protein</fullName>
    </submittedName>
</protein>
<keyword evidence="1" id="KW-0812">Transmembrane</keyword>
<evidence type="ECO:0000256" key="1">
    <source>
        <dbReference type="SAM" id="Phobius"/>
    </source>
</evidence>
<dbReference type="InterPro" id="IPR007301">
    <property type="entry name" value="DoxD"/>
</dbReference>
<gene>
    <name evidence="3" type="ORF">BK742_17560</name>
</gene>
<dbReference type="Pfam" id="PF04173">
    <property type="entry name" value="DoxD"/>
    <property type="match status" value="1"/>
</dbReference>
<keyword evidence="1" id="KW-0472">Membrane</keyword>
<name>A0A243BC96_BACTU</name>
<comment type="caution">
    <text evidence="3">The sequence shown here is derived from an EMBL/GenBank/DDBJ whole genome shotgun (WGS) entry which is preliminary data.</text>
</comment>
<keyword evidence="1" id="KW-1133">Transmembrane helix</keyword>
<accession>A0A243BC96</accession>
<reference evidence="3 4" key="1">
    <citation type="submission" date="2016-10" db="EMBL/GenBank/DDBJ databases">
        <title>Comparative genomics of Bacillus thuringiensis reveals a path to pathogens against multiple invertebrate hosts.</title>
        <authorList>
            <person name="Zheng J."/>
            <person name="Gao Q."/>
            <person name="Liu H."/>
            <person name="Peng D."/>
            <person name="Ruan L."/>
            <person name="Sun M."/>
        </authorList>
    </citation>
    <scope>NUCLEOTIDE SEQUENCE [LARGE SCALE GENOMIC DNA]</scope>
    <source>
        <strain evidence="3">BGSC 4BX1</strain>
    </source>
</reference>
<dbReference type="AlphaFoldDB" id="A0A243BC96"/>
<evidence type="ECO:0000313" key="3">
    <source>
        <dbReference type="EMBL" id="OTY42048.1"/>
    </source>
</evidence>
<dbReference type="RefSeq" id="WP_088119842.1">
    <property type="nucleotide sequence ID" value="NZ_NFDL01000066.1"/>
</dbReference>
<organism evidence="3 4">
    <name type="scientific">Bacillus thuringiensis serovar pingluonsis</name>
    <dbReference type="NCBI Taxonomy" id="180881"/>
    <lineage>
        <taxon>Bacteria</taxon>
        <taxon>Bacillati</taxon>
        <taxon>Bacillota</taxon>
        <taxon>Bacilli</taxon>
        <taxon>Bacillales</taxon>
        <taxon>Bacillaceae</taxon>
        <taxon>Bacillus</taxon>
        <taxon>Bacillus cereus group</taxon>
    </lineage>
</organism>
<sequence length="158" mass="16958">MKLKGLITVYLRLALGISFLSAVADRFGIWGAPGEPNVGWGNMGNYIDYVGVLNPSIPETLVPIAGWIATVFEVTFAILLIIGFKTRVTAVLSGAMLLIFALGMTVGIGFKAPLDYSVFSASAGAFLLFYFQKIPYSLDSLLMKKTGDARTLPVEGDN</sequence>
<feature type="transmembrane region" description="Helical" evidence="1">
    <location>
        <begin position="64"/>
        <end position="84"/>
    </location>
</feature>
<evidence type="ECO:0000259" key="2">
    <source>
        <dbReference type="Pfam" id="PF04173"/>
    </source>
</evidence>